<protein>
    <submittedName>
        <fullName evidence="7">Transcriptional repressor</fullName>
    </submittedName>
</protein>
<dbReference type="SUPFAM" id="SSF46785">
    <property type="entry name" value="Winged helix' DNA-binding domain"/>
    <property type="match status" value="1"/>
</dbReference>
<evidence type="ECO:0000313" key="8">
    <source>
        <dbReference type="Proteomes" id="UP001205566"/>
    </source>
</evidence>
<evidence type="ECO:0000256" key="1">
    <source>
        <dbReference type="ARBA" id="ARBA00007957"/>
    </source>
</evidence>
<keyword evidence="4" id="KW-0805">Transcription regulation</keyword>
<evidence type="ECO:0000256" key="2">
    <source>
        <dbReference type="ARBA" id="ARBA00022491"/>
    </source>
</evidence>
<evidence type="ECO:0000256" key="4">
    <source>
        <dbReference type="ARBA" id="ARBA00023015"/>
    </source>
</evidence>
<dbReference type="PANTHER" id="PTHR33202">
    <property type="entry name" value="ZINC UPTAKE REGULATION PROTEIN"/>
    <property type="match status" value="1"/>
</dbReference>
<organism evidence="7 8">
    <name type="scientific">Microbulbifer elongatus</name>
    <dbReference type="NCBI Taxonomy" id="86173"/>
    <lineage>
        <taxon>Bacteria</taxon>
        <taxon>Pseudomonadati</taxon>
        <taxon>Pseudomonadota</taxon>
        <taxon>Gammaproteobacteria</taxon>
        <taxon>Cellvibrionales</taxon>
        <taxon>Microbulbiferaceae</taxon>
        <taxon>Microbulbifer</taxon>
    </lineage>
</organism>
<keyword evidence="2" id="KW-0678">Repressor</keyword>
<comment type="caution">
    <text evidence="7">The sequence shown here is derived from an EMBL/GenBank/DDBJ whole genome shotgun (WGS) entry which is preliminary data.</text>
</comment>
<name>A0ABT1P2E5_9GAMM</name>
<keyword evidence="6" id="KW-0804">Transcription</keyword>
<reference evidence="7" key="1">
    <citation type="thesis" date="2020" institute="Technische Universitat Dresden" country="Dresden, Germany">
        <title>The Agarolytic System of Microbulbifer elongatus PORT2, Isolated from Batu Karas, Pangandaran West Java Indonesia.</title>
        <authorList>
            <person name="Anggraeni S.R."/>
        </authorList>
    </citation>
    <scope>NUCLEOTIDE SEQUENCE</scope>
    <source>
        <strain evidence="7">PORT2</strain>
    </source>
</reference>
<dbReference type="Gene3D" id="3.30.1490.190">
    <property type="match status" value="1"/>
</dbReference>
<proteinExistence type="inferred from homology"/>
<keyword evidence="5" id="KW-0238">DNA-binding</keyword>
<dbReference type="RefSeq" id="WP_255875257.1">
    <property type="nucleotide sequence ID" value="NZ_JACASI010000033.1"/>
</dbReference>
<keyword evidence="3" id="KW-0862">Zinc</keyword>
<dbReference type="InterPro" id="IPR036388">
    <property type="entry name" value="WH-like_DNA-bd_sf"/>
</dbReference>
<evidence type="ECO:0000256" key="5">
    <source>
        <dbReference type="ARBA" id="ARBA00023125"/>
    </source>
</evidence>
<sequence>MNASQVKQTLGAAENACRATGARLTEKRKNVLAVLLRSSKPLSAYDIVDQYLQDYGEPIPAMSVYRMLDFLAKENLAHKLNSENKYLACAHINCDHHHGTPQFLICGGCNKVSEIGISPEVISALRDAVSGAGFQLKSSQLELDCLCDECARQATQCSES</sequence>
<dbReference type="Pfam" id="PF01475">
    <property type="entry name" value="FUR"/>
    <property type="match status" value="1"/>
</dbReference>
<evidence type="ECO:0000256" key="3">
    <source>
        <dbReference type="ARBA" id="ARBA00022833"/>
    </source>
</evidence>
<dbReference type="Gene3D" id="1.10.10.10">
    <property type="entry name" value="Winged helix-like DNA-binding domain superfamily/Winged helix DNA-binding domain"/>
    <property type="match status" value="1"/>
</dbReference>
<dbReference type="EMBL" id="JACASI010000033">
    <property type="protein sequence ID" value="MCQ3830300.1"/>
    <property type="molecule type" value="Genomic_DNA"/>
</dbReference>
<dbReference type="PANTHER" id="PTHR33202:SF6">
    <property type="entry name" value="ZINC UPTAKE REGULATION PROTEIN"/>
    <property type="match status" value="1"/>
</dbReference>
<accession>A0ABT1P2E5</accession>
<dbReference type="InterPro" id="IPR043135">
    <property type="entry name" value="Fur_C"/>
</dbReference>
<keyword evidence="8" id="KW-1185">Reference proteome</keyword>
<evidence type="ECO:0000256" key="6">
    <source>
        <dbReference type="ARBA" id="ARBA00023163"/>
    </source>
</evidence>
<gene>
    <name evidence="7" type="ORF">HXX02_12660</name>
</gene>
<comment type="similarity">
    <text evidence="1">Belongs to the Fur family.</text>
</comment>
<dbReference type="InterPro" id="IPR036390">
    <property type="entry name" value="WH_DNA-bd_sf"/>
</dbReference>
<evidence type="ECO:0000313" key="7">
    <source>
        <dbReference type="EMBL" id="MCQ3830300.1"/>
    </source>
</evidence>
<dbReference type="Proteomes" id="UP001205566">
    <property type="component" value="Unassembled WGS sequence"/>
</dbReference>
<dbReference type="InterPro" id="IPR002481">
    <property type="entry name" value="FUR"/>
</dbReference>